<dbReference type="Gene3D" id="3.40.50.1000">
    <property type="entry name" value="HAD superfamily/HAD-like"/>
    <property type="match status" value="3"/>
</dbReference>
<gene>
    <name evidence="5" type="ORF">CAOG_002009</name>
</gene>
<dbReference type="AlphaFoldDB" id="A0A0D2WKG7"/>
<feature type="binding site" evidence="4">
    <location>
        <position position="244"/>
    </location>
    <ligand>
        <name>Mg(2+)</name>
        <dbReference type="ChEBI" id="CHEBI:18420"/>
    </ligand>
</feature>
<dbReference type="PhylomeDB" id="A0A0D2WKG7"/>
<dbReference type="OrthoDB" id="413953at2759"/>
<dbReference type="STRING" id="595528.A0A0D2WKG7"/>
<evidence type="ECO:0000313" key="6">
    <source>
        <dbReference type="Proteomes" id="UP000008743"/>
    </source>
</evidence>
<dbReference type="EMBL" id="KE346362">
    <property type="protein sequence ID" value="KJE90750.1"/>
    <property type="molecule type" value="Genomic_DNA"/>
</dbReference>
<dbReference type="Pfam" id="PF13242">
    <property type="entry name" value="Hydrolase_like"/>
    <property type="match status" value="2"/>
</dbReference>
<dbReference type="GO" id="GO:0005737">
    <property type="term" value="C:cytoplasm"/>
    <property type="evidence" value="ECO:0007669"/>
    <property type="project" value="TreeGrafter"/>
</dbReference>
<dbReference type="NCBIfam" id="TIGR01452">
    <property type="entry name" value="PGP_euk"/>
    <property type="match status" value="1"/>
</dbReference>
<dbReference type="GO" id="GO:0046872">
    <property type="term" value="F:metal ion binding"/>
    <property type="evidence" value="ECO:0007669"/>
    <property type="project" value="UniProtKB-KW"/>
</dbReference>
<dbReference type="NCBIfam" id="TIGR01460">
    <property type="entry name" value="HAD-SF-IIA"/>
    <property type="match status" value="1"/>
</dbReference>
<protein>
    <recommendedName>
        <fullName evidence="7">4-nitrophenylphosphatase</fullName>
    </recommendedName>
</protein>
<keyword evidence="4" id="KW-0479">Metal-binding</keyword>
<feature type="active site" description="Nucleophile" evidence="2">
    <location>
        <position position="25"/>
    </location>
</feature>
<keyword evidence="4" id="KW-0460">Magnesium</keyword>
<feature type="binding site" evidence="4">
    <location>
        <position position="27"/>
    </location>
    <ligand>
        <name>Mg(2+)</name>
        <dbReference type="ChEBI" id="CHEBI:18420"/>
    </ligand>
</feature>
<feature type="binding site" evidence="3">
    <location>
        <position position="219"/>
    </location>
    <ligand>
        <name>substrate</name>
    </ligand>
</feature>
<dbReference type="PANTHER" id="PTHR19288:SF46">
    <property type="entry name" value="HALOACID DEHALOGENASE-LIKE HYDROLASE DOMAIN-CONTAINING PROTEIN 2"/>
    <property type="match status" value="1"/>
</dbReference>
<name>A0A0D2WKG7_CAPO3</name>
<feature type="active site" description="Proton donor" evidence="2">
    <location>
        <position position="27"/>
    </location>
</feature>
<dbReference type="FunCoup" id="A0A0D2WKG7">
    <property type="interactions" value="25"/>
</dbReference>
<reference evidence="5" key="1">
    <citation type="submission" date="2011-02" db="EMBL/GenBank/DDBJ databases">
        <title>The Genome Sequence of Capsaspora owczarzaki ATCC 30864.</title>
        <authorList>
            <consortium name="The Broad Institute Genome Sequencing Platform"/>
            <person name="Russ C."/>
            <person name="Cuomo C."/>
            <person name="Burger G."/>
            <person name="Gray M.W."/>
            <person name="Holland P.W.H."/>
            <person name="King N."/>
            <person name="Lang F.B.F."/>
            <person name="Roger A.J."/>
            <person name="Ruiz-Trillo I."/>
            <person name="Young S.K."/>
            <person name="Zeng Q."/>
            <person name="Gargeya S."/>
            <person name="Alvarado L."/>
            <person name="Berlin A."/>
            <person name="Chapman S.B."/>
            <person name="Chen Z."/>
            <person name="Freedman E."/>
            <person name="Gellesch M."/>
            <person name="Goldberg J."/>
            <person name="Griggs A."/>
            <person name="Gujja S."/>
            <person name="Heilman E."/>
            <person name="Heiman D."/>
            <person name="Howarth C."/>
            <person name="Mehta T."/>
            <person name="Neiman D."/>
            <person name="Pearson M."/>
            <person name="Roberts A."/>
            <person name="Saif S."/>
            <person name="Shea T."/>
            <person name="Shenoy N."/>
            <person name="Sisk P."/>
            <person name="Stolte C."/>
            <person name="Sykes S."/>
            <person name="White J."/>
            <person name="Yandava C."/>
            <person name="Haas B."/>
            <person name="Nusbaum C."/>
            <person name="Birren B."/>
        </authorList>
    </citation>
    <scope>NUCLEOTIDE SEQUENCE</scope>
    <source>
        <strain evidence="5">ATCC 30864</strain>
    </source>
</reference>
<dbReference type="SUPFAM" id="SSF56784">
    <property type="entry name" value="HAD-like"/>
    <property type="match status" value="2"/>
</dbReference>
<dbReference type="InterPro" id="IPR023214">
    <property type="entry name" value="HAD_sf"/>
</dbReference>
<organism evidence="5 6">
    <name type="scientific">Capsaspora owczarzaki (strain ATCC 30864)</name>
    <dbReference type="NCBI Taxonomy" id="595528"/>
    <lineage>
        <taxon>Eukaryota</taxon>
        <taxon>Filasterea</taxon>
        <taxon>Capsaspora</taxon>
    </lineage>
</organism>
<dbReference type="FunFam" id="3.40.50.1000:FF:000039">
    <property type="entry name" value="Phosphoglycolate phosphatase"/>
    <property type="match status" value="1"/>
</dbReference>
<keyword evidence="6" id="KW-1185">Reference proteome</keyword>
<proteinExistence type="predicted"/>
<evidence type="ECO:0000256" key="2">
    <source>
        <dbReference type="PIRSR" id="PIRSR000915-1"/>
    </source>
</evidence>
<dbReference type="Proteomes" id="UP000008743">
    <property type="component" value="Unassembled WGS sequence"/>
</dbReference>
<dbReference type="GO" id="GO:0016791">
    <property type="term" value="F:phosphatase activity"/>
    <property type="evidence" value="ECO:0007669"/>
    <property type="project" value="InterPro"/>
</dbReference>
<accession>A0A0D2WKG7</accession>
<evidence type="ECO:0000313" key="5">
    <source>
        <dbReference type="EMBL" id="KJE90750.1"/>
    </source>
</evidence>
<feature type="binding site" evidence="4">
    <location>
        <position position="25"/>
    </location>
    <ligand>
        <name>Mg(2+)</name>
        <dbReference type="ChEBI" id="CHEBI:18420"/>
    </ligand>
</feature>
<dbReference type="PANTHER" id="PTHR19288">
    <property type="entry name" value="4-NITROPHENYLPHOSPHATASE-RELATED"/>
    <property type="match status" value="1"/>
</dbReference>
<dbReference type="InterPro" id="IPR006357">
    <property type="entry name" value="HAD-SF_hydro_IIA"/>
</dbReference>
<dbReference type="InParanoid" id="A0A0D2WKG7"/>
<keyword evidence="1" id="KW-0378">Hydrolase</keyword>
<evidence type="ECO:0000256" key="3">
    <source>
        <dbReference type="PIRSR" id="PIRSR000915-2"/>
    </source>
</evidence>
<dbReference type="Pfam" id="PF13344">
    <property type="entry name" value="Hydrolase_6"/>
    <property type="match status" value="1"/>
</dbReference>
<dbReference type="InterPro" id="IPR036412">
    <property type="entry name" value="HAD-like_sf"/>
</dbReference>
<comment type="cofactor">
    <cofactor evidence="4">
        <name>Mg(2+)</name>
        <dbReference type="ChEBI" id="CHEBI:18420"/>
    </cofactor>
    <text evidence="4">Divalent metal ions. Mg(2+) is the most effective.</text>
</comment>
<evidence type="ECO:0000256" key="4">
    <source>
        <dbReference type="PIRSR" id="PIRSR000915-3"/>
    </source>
</evidence>
<sequence length="331" mass="35947">MSATPVPQLGDFKAYIASIDTFILDCDGVIWQADKLIPGVKETLQALKQAGKRVVFLTNNSSKSRAMYVAKFTSLGLDVSVNDIFGSSFAAADYLRQIKFDKKAYVLGAQGLLDELTSVGVQYVGGYKEDTVNPWTSIDQGYVEDNPEIGAVVVGFDPAINYFKLARAYTYIQQPGCLFIATNHDSTFPAKGGRLLPGTGTIVSALEVAHGSNALVMGKPSHFMLDCVKTAIGYDPARTVMVGDRYKHPFCFFGIMCRFCYILLTSNNPSLLHACCSLDTDIQFGLNGNLHTLLVLTGVTSLETLQSTSNAIRPEFYTPSFADLHAGLRGD</sequence>
<dbReference type="PIRSF" id="PIRSF000915">
    <property type="entry name" value="PGP-type_phosphatase"/>
    <property type="match status" value="1"/>
</dbReference>
<evidence type="ECO:0008006" key="7">
    <source>
        <dbReference type="Google" id="ProtNLM"/>
    </source>
</evidence>
<evidence type="ECO:0000256" key="1">
    <source>
        <dbReference type="ARBA" id="ARBA00022801"/>
    </source>
</evidence>
<dbReference type="InterPro" id="IPR006349">
    <property type="entry name" value="PGP_euk"/>
</dbReference>